<accession>A0AAJ0G7S6</accession>
<proteinExistence type="inferred from homology"/>
<dbReference type="Proteomes" id="UP001271007">
    <property type="component" value="Unassembled WGS sequence"/>
</dbReference>
<comment type="similarity">
    <text evidence="2">Belongs to the PA-phosphatase related phosphoesterase family.</text>
</comment>
<dbReference type="AlphaFoldDB" id="A0AAJ0G7S6"/>
<comment type="subcellular location">
    <subcellularLocation>
        <location evidence="1">Membrane</location>
        <topology evidence="1">Multi-pass membrane protein</topology>
    </subcellularLocation>
</comment>
<feature type="transmembrane region" description="Helical" evidence="6">
    <location>
        <begin position="222"/>
        <end position="240"/>
    </location>
</feature>
<reference evidence="8" key="1">
    <citation type="submission" date="2023-04" db="EMBL/GenBank/DDBJ databases">
        <title>Black Yeasts Isolated from many extreme environments.</title>
        <authorList>
            <person name="Coleine C."/>
            <person name="Stajich J.E."/>
            <person name="Selbmann L."/>
        </authorList>
    </citation>
    <scope>NUCLEOTIDE SEQUENCE</scope>
    <source>
        <strain evidence="8">CCFEE 5312</strain>
    </source>
</reference>
<gene>
    <name evidence="8" type="ORF">LTR09_011248</name>
</gene>
<keyword evidence="3 6" id="KW-0812">Transmembrane</keyword>
<keyword evidence="4 6" id="KW-1133">Transmembrane helix</keyword>
<dbReference type="Gene3D" id="1.20.144.10">
    <property type="entry name" value="Phosphatidic acid phosphatase type 2/haloperoxidase"/>
    <property type="match status" value="1"/>
</dbReference>
<sequence length="274" mass="30164">MSAVGIVIGASWFTHPDLTHVFPLAYDGTLYRPDLAYPHIDPVFSAAAAGILSALVPLAVFLIAQYWVRSFADFGAAVLGLGYSLVTGTCFQIILKKTIGGFRPHFLDVCQPRLPPHNGLGIGYQQEMYRIDQVCTGKDKWDIRNAMESFPSGHAEIVFAAFGFLAIYLFTHLKIGAREDPLQATGLHARCWRMLLVVVPIVFATYLSCTLVSGYQHHAHDVIFGALIGAVMAIFGYRMVYRSILSDERNTVPYLDLSKLKDAEPAGRPESSPV</sequence>
<evidence type="ECO:0000256" key="2">
    <source>
        <dbReference type="ARBA" id="ARBA00008816"/>
    </source>
</evidence>
<dbReference type="GO" id="GO:0006644">
    <property type="term" value="P:phospholipid metabolic process"/>
    <property type="evidence" value="ECO:0007669"/>
    <property type="project" value="InterPro"/>
</dbReference>
<dbReference type="PANTHER" id="PTHR10165:SF84">
    <property type="entry name" value="PHOSPHATIDIC ACID PHOSPHATASE BETA"/>
    <property type="match status" value="1"/>
</dbReference>
<dbReference type="InterPro" id="IPR036938">
    <property type="entry name" value="PAP2/HPO_sf"/>
</dbReference>
<dbReference type="InterPro" id="IPR043216">
    <property type="entry name" value="PAP-like"/>
</dbReference>
<name>A0AAJ0G7S6_9PEZI</name>
<evidence type="ECO:0000256" key="4">
    <source>
        <dbReference type="ARBA" id="ARBA00022989"/>
    </source>
</evidence>
<feature type="transmembrane region" description="Helical" evidence="6">
    <location>
        <begin position="157"/>
        <end position="173"/>
    </location>
</feature>
<evidence type="ECO:0000256" key="3">
    <source>
        <dbReference type="ARBA" id="ARBA00022692"/>
    </source>
</evidence>
<organism evidence="8 9">
    <name type="scientific">Extremus antarcticus</name>
    <dbReference type="NCBI Taxonomy" id="702011"/>
    <lineage>
        <taxon>Eukaryota</taxon>
        <taxon>Fungi</taxon>
        <taxon>Dikarya</taxon>
        <taxon>Ascomycota</taxon>
        <taxon>Pezizomycotina</taxon>
        <taxon>Dothideomycetes</taxon>
        <taxon>Dothideomycetidae</taxon>
        <taxon>Mycosphaerellales</taxon>
        <taxon>Extremaceae</taxon>
        <taxon>Extremus</taxon>
    </lineage>
</organism>
<dbReference type="GO" id="GO:0016020">
    <property type="term" value="C:membrane"/>
    <property type="evidence" value="ECO:0007669"/>
    <property type="project" value="UniProtKB-SubCell"/>
</dbReference>
<feature type="transmembrane region" description="Helical" evidence="6">
    <location>
        <begin position="194"/>
        <end position="216"/>
    </location>
</feature>
<dbReference type="SUPFAM" id="SSF48317">
    <property type="entry name" value="Acid phosphatase/Vanadium-dependent haloperoxidase"/>
    <property type="match status" value="1"/>
</dbReference>
<evidence type="ECO:0000256" key="1">
    <source>
        <dbReference type="ARBA" id="ARBA00004141"/>
    </source>
</evidence>
<evidence type="ECO:0000259" key="7">
    <source>
        <dbReference type="SMART" id="SM00014"/>
    </source>
</evidence>
<keyword evidence="9" id="KW-1185">Reference proteome</keyword>
<dbReference type="SMART" id="SM00014">
    <property type="entry name" value="acidPPc"/>
    <property type="match status" value="1"/>
</dbReference>
<dbReference type="GO" id="GO:0008195">
    <property type="term" value="F:phosphatidate phosphatase activity"/>
    <property type="evidence" value="ECO:0007669"/>
    <property type="project" value="TreeGrafter"/>
</dbReference>
<comment type="caution">
    <text evidence="8">The sequence shown here is derived from an EMBL/GenBank/DDBJ whole genome shotgun (WGS) entry which is preliminary data.</text>
</comment>
<dbReference type="GO" id="GO:0046839">
    <property type="term" value="P:phospholipid dephosphorylation"/>
    <property type="evidence" value="ECO:0007669"/>
    <property type="project" value="TreeGrafter"/>
</dbReference>
<feature type="transmembrane region" description="Helical" evidence="6">
    <location>
        <begin position="76"/>
        <end position="95"/>
    </location>
</feature>
<dbReference type="PANTHER" id="PTHR10165">
    <property type="entry name" value="LIPID PHOSPHATE PHOSPHATASE"/>
    <property type="match status" value="1"/>
</dbReference>
<dbReference type="EMBL" id="JAWDJX010000063">
    <property type="protein sequence ID" value="KAK3047376.1"/>
    <property type="molecule type" value="Genomic_DNA"/>
</dbReference>
<feature type="transmembrane region" description="Helical" evidence="6">
    <location>
        <begin position="43"/>
        <end position="64"/>
    </location>
</feature>
<evidence type="ECO:0000256" key="5">
    <source>
        <dbReference type="ARBA" id="ARBA00023136"/>
    </source>
</evidence>
<evidence type="ECO:0000256" key="6">
    <source>
        <dbReference type="SAM" id="Phobius"/>
    </source>
</evidence>
<keyword evidence="5 6" id="KW-0472">Membrane</keyword>
<dbReference type="Pfam" id="PF01569">
    <property type="entry name" value="PAP2"/>
    <property type="match status" value="1"/>
</dbReference>
<evidence type="ECO:0000313" key="8">
    <source>
        <dbReference type="EMBL" id="KAK3047376.1"/>
    </source>
</evidence>
<protein>
    <recommendedName>
        <fullName evidence="7">Phosphatidic acid phosphatase type 2/haloperoxidase domain-containing protein</fullName>
    </recommendedName>
</protein>
<evidence type="ECO:0000313" key="9">
    <source>
        <dbReference type="Proteomes" id="UP001271007"/>
    </source>
</evidence>
<feature type="domain" description="Phosphatidic acid phosphatase type 2/haloperoxidase" evidence="7">
    <location>
        <begin position="79"/>
        <end position="237"/>
    </location>
</feature>
<dbReference type="InterPro" id="IPR000326">
    <property type="entry name" value="PAP2/HPO"/>
</dbReference>